<dbReference type="InterPro" id="IPR002347">
    <property type="entry name" value="SDR_fam"/>
</dbReference>
<dbReference type="PANTHER" id="PTHR24320">
    <property type="entry name" value="RETINOL DEHYDROGENASE"/>
    <property type="match status" value="1"/>
</dbReference>
<dbReference type="PRINTS" id="PR00080">
    <property type="entry name" value="SDRFAMILY"/>
</dbReference>
<protein>
    <recommendedName>
        <fullName evidence="6">Retinol dehydrogenase 12</fullName>
    </recommendedName>
</protein>
<name>A0AAV7DSZ1_ARIFI</name>
<gene>
    <name evidence="4" type="ORF">H6P81_019543</name>
</gene>
<evidence type="ECO:0000256" key="2">
    <source>
        <dbReference type="ARBA" id="ARBA00023002"/>
    </source>
</evidence>
<comment type="similarity">
    <text evidence="1 3">Belongs to the short-chain dehydrogenases/reductases (SDR) family.</text>
</comment>
<dbReference type="AlphaFoldDB" id="A0AAV7DSZ1"/>
<dbReference type="EMBL" id="JAINDJ010000008">
    <property type="protein sequence ID" value="KAG9439378.1"/>
    <property type="molecule type" value="Genomic_DNA"/>
</dbReference>
<accession>A0AAV7DSZ1</accession>
<dbReference type="PANTHER" id="PTHR24320:SF148">
    <property type="entry name" value="NAD(P)-BINDING ROSSMANN-FOLD SUPERFAMILY PROTEIN"/>
    <property type="match status" value="1"/>
</dbReference>
<dbReference type="InterPro" id="IPR036291">
    <property type="entry name" value="NAD(P)-bd_dom_sf"/>
</dbReference>
<sequence>MEGRVVWVRGIWEMVKEMLCQKLLTYHLPSSPLLRRPDQFSGLSVIVTGATSGIGLCTARELAVGGANVIMACRNTKAARGIARGWQREAQGRVIKLNVKVMGLDLLSLSSVRSFAGEWERLGKPLDLLINNAGILLMGEPQRFSGDGIEQHLQVNHVAPALLTLLLLPSLLRASSPRIINVNSVAHHCSVVDTKNWNLRVEDSKFSSIRAYGTSKLAQLMFLKILALKLLEKKASVQCIAVHPGIVTTNLVPEFRKKSFWMFDPAQGARSVLFCATDDQISENLVKGFAYYSSNCKPGKISPQAGDMDSCMEVWNKTLEISRLKTDYLEQV</sequence>
<organism evidence="4 5">
    <name type="scientific">Aristolochia fimbriata</name>
    <name type="common">White veined hardy Dutchman's pipe vine</name>
    <dbReference type="NCBI Taxonomy" id="158543"/>
    <lineage>
        <taxon>Eukaryota</taxon>
        <taxon>Viridiplantae</taxon>
        <taxon>Streptophyta</taxon>
        <taxon>Embryophyta</taxon>
        <taxon>Tracheophyta</taxon>
        <taxon>Spermatophyta</taxon>
        <taxon>Magnoliopsida</taxon>
        <taxon>Magnoliidae</taxon>
        <taxon>Piperales</taxon>
        <taxon>Aristolochiaceae</taxon>
        <taxon>Aristolochia</taxon>
    </lineage>
</organism>
<comment type="caution">
    <text evidence="4">The sequence shown here is derived from an EMBL/GenBank/DDBJ whole genome shotgun (WGS) entry which is preliminary data.</text>
</comment>
<dbReference type="Proteomes" id="UP000825729">
    <property type="component" value="Unassembled WGS sequence"/>
</dbReference>
<keyword evidence="5" id="KW-1185">Reference proteome</keyword>
<evidence type="ECO:0000256" key="3">
    <source>
        <dbReference type="RuleBase" id="RU000363"/>
    </source>
</evidence>
<dbReference type="GO" id="GO:0016491">
    <property type="term" value="F:oxidoreductase activity"/>
    <property type="evidence" value="ECO:0007669"/>
    <property type="project" value="UniProtKB-KW"/>
</dbReference>
<dbReference type="SUPFAM" id="SSF51735">
    <property type="entry name" value="NAD(P)-binding Rossmann-fold domains"/>
    <property type="match status" value="1"/>
</dbReference>
<dbReference type="Pfam" id="PF00106">
    <property type="entry name" value="adh_short"/>
    <property type="match status" value="1"/>
</dbReference>
<evidence type="ECO:0000313" key="5">
    <source>
        <dbReference type="Proteomes" id="UP000825729"/>
    </source>
</evidence>
<evidence type="ECO:0008006" key="6">
    <source>
        <dbReference type="Google" id="ProtNLM"/>
    </source>
</evidence>
<dbReference type="Gene3D" id="3.40.50.720">
    <property type="entry name" value="NAD(P)-binding Rossmann-like Domain"/>
    <property type="match status" value="1"/>
</dbReference>
<proteinExistence type="inferred from homology"/>
<keyword evidence="2" id="KW-0560">Oxidoreductase</keyword>
<evidence type="ECO:0000256" key="1">
    <source>
        <dbReference type="ARBA" id="ARBA00006484"/>
    </source>
</evidence>
<evidence type="ECO:0000313" key="4">
    <source>
        <dbReference type="EMBL" id="KAG9439378.1"/>
    </source>
</evidence>
<dbReference type="PRINTS" id="PR00081">
    <property type="entry name" value="GDHRDH"/>
</dbReference>
<reference evidence="4 5" key="1">
    <citation type="submission" date="2021-07" db="EMBL/GenBank/DDBJ databases">
        <title>The Aristolochia fimbriata genome: insights into angiosperm evolution, floral development and chemical biosynthesis.</title>
        <authorList>
            <person name="Jiao Y."/>
        </authorList>
    </citation>
    <scope>NUCLEOTIDE SEQUENCE [LARGE SCALE GENOMIC DNA]</scope>
    <source>
        <strain evidence="4">IBCAS-2021</strain>
        <tissue evidence="4">Leaf</tissue>
    </source>
</reference>